<keyword evidence="3" id="KW-0813">Transport</keyword>
<dbReference type="Proteomes" id="UP000316621">
    <property type="component" value="Chromosome 4"/>
</dbReference>
<accession>A0A4Y7JBU4</accession>
<dbReference type="CDD" id="cd03249">
    <property type="entry name" value="ABC_MTABC3_MDL1_MDL2"/>
    <property type="match status" value="2"/>
</dbReference>
<feature type="transmembrane region" description="Helical" evidence="13">
    <location>
        <begin position="200"/>
        <end position="218"/>
    </location>
</feature>
<keyword evidence="7" id="KW-0067">ATP-binding</keyword>
<gene>
    <name evidence="16" type="ORF">C5167_004677</name>
</gene>
<reference evidence="16 17" key="1">
    <citation type="journal article" date="2018" name="Science">
        <title>The opium poppy genome and morphinan production.</title>
        <authorList>
            <person name="Guo L."/>
            <person name="Winzer T."/>
            <person name="Yang X."/>
            <person name="Li Y."/>
            <person name="Ning Z."/>
            <person name="He Z."/>
            <person name="Teodor R."/>
            <person name="Lu Y."/>
            <person name="Bowser T.A."/>
            <person name="Graham I.A."/>
            <person name="Ye K."/>
        </authorList>
    </citation>
    <scope>NUCLEOTIDE SEQUENCE [LARGE SCALE GENOMIC DNA]</scope>
    <source>
        <strain evidence="17">cv. HN1</strain>
        <tissue evidence="16">Leaves</tissue>
    </source>
</reference>
<dbReference type="Gene3D" id="1.20.1560.10">
    <property type="entry name" value="ABC transporter type 1, transmembrane domain"/>
    <property type="match status" value="1"/>
</dbReference>
<evidence type="ECO:0000313" key="17">
    <source>
        <dbReference type="Proteomes" id="UP000316621"/>
    </source>
</evidence>
<evidence type="ECO:0000313" key="16">
    <source>
        <dbReference type="EMBL" id="RZC57371.1"/>
    </source>
</evidence>
<dbReference type="Gene3D" id="3.40.50.300">
    <property type="entry name" value="P-loop containing nucleotide triphosphate hydrolases"/>
    <property type="match status" value="2"/>
</dbReference>
<feature type="transmembrane region" description="Helical" evidence="13">
    <location>
        <begin position="656"/>
        <end position="680"/>
    </location>
</feature>
<keyword evidence="4 13" id="KW-0812">Transmembrane</keyword>
<feature type="domain" description="ABC transporter" evidence="14">
    <location>
        <begin position="972"/>
        <end position="1216"/>
    </location>
</feature>
<dbReference type="PROSITE" id="PS50929">
    <property type="entry name" value="ABC_TM1F"/>
    <property type="match status" value="2"/>
</dbReference>
<dbReference type="InterPro" id="IPR011527">
    <property type="entry name" value="ABC1_TM_dom"/>
</dbReference>
<evidence type="ECO:0000256" key="2">
    <source>
        <dbReference type="ARBA" id="ARBA00007577"/>
    </source>
</evidence>
<dbReference type="InterPro" id="IPR027417">
    <property type="entry name" value="P-loop_NTPase"/>
</dbReference>
<evidence type="ECO:0000256" key="5">
    <source>
        <dbReference type="ARBA" id="ARBA00022737"/>
    </source>
</evidence>
<evidence type="ECO:0000259" key="14">
    <source>
        <dbReference type="PROSITE" id="PS50893"/>
    </source>
</evidence>
<keyword evidence="6" id="KW-0547">Nucleotide-binding</keyword>
<comment type="subcellular location">
    <subcellularLocation>
        <location evidence="1">Cell membrane</location>
        <topology evidence="1">Multi-pass membrane protein</topology>
    </subcellularLocation>
</comment>
<dbReference type="GO" id="GO:0005743">
    <property type="term" value="C:mitochondrial inner membrane"/>
    <property type="evidence" value="ECO:0007669"/>
    <property type="project" value="TreeGrafter"/>
</dbReference>
<dbReference type="SUPFAM" id="SSF52540">
    <property type="entry name" value="P-loop containing nucleoside triphosphate hydrolases"/>
    <property type="match status" value="2"/>
</dbReference>
<keyword evidence="8 13" id="KW-1133">Transmembrane helix</keyword>
<dbReference type="GO" id="GO:0005524">
    <property type="term" value="F:ATP binding"/>
    <property type="evidence" value="ECO:0007669"/>
    <property type="project" value="UniProtKB-KW"/>
</dbReference>
<keyword evidence="9 13" id="KW-0472">Membrane</keyword>
<keyword evidence="17" id="KW-1185">Reference proteome</keyword>
<name>A0A4Y7JBU4_PAPSO</name>
<feature type="transmembrane region" description="Helical" evidence="13">
    <location>
        <begin position="317"/>
        <end position="334"/>
    </location>
</feature>
<feature type="transmembrane region" description="Helical" evidence="13">
    <location>
        <begin position="795"/>
        <end position="812"/>
    </location>
</feature>
<dbReference type="FunFam" id="3.40.50.300:FF:000205">
    <property type="entry name" value="ABC transporter B family member 4"/>
    <property type="match status" value="1"/>
</dbReference>
<feature type="domain" description="ABC transporter" evidence="14">
    <location>
        <begin position="376"/>
        <end position="612"/>
    </location>
</feature>
<keyword evidence="5" id="KW-0677">Repeat</keyword>
<dbReference type="OMA" id="NEIAWFE"/>
<dbReference type="CDD" id="cd18577">
    <property type="entry name" value="ABC_6TM_Pgp_ABCB1_D1_like"/>
    <property type="match status" value="1"/>
</dbReference>
<comment type="similarity">
    <text evidence="2">Belongs to the ABC transporter superfamily. ABCB family. Multidrug resistance exporter (TC 3.A.1.201) subfamily.</text>
</comment>
<evidence type="ECO:0000256" key="7">
    <source>
        <dbReference type="ARBA" id="ARBA00022840"/>
    </source>
</evidence>
<feature type="region of interest" description="Disordered" evidence="12">
    <location>
        <begin position="1"/>
        <end position="21"/>
    </location>
</feature>
<proteinExistence type="inferred from homology"/>
<evidence type="ECO:0000256" key="11">
    <source>
        <dbReference type="ARBA" id="ARBA00062948"/>
    </source>
</evidence>
<evidence type="ECO:0000256" key="10">
    <source>
        <dbReference type="ARBA" id="ARBA00023180"/>
    </source>
</evidence>
<dbReference type="InterPro" id="IPR036640">
    <property type="entry name" value="ABC1_TM_sf"/>
</dbReference>
<feature type="transmembrane region" description="Helical" evidence="13">
    <location>
        <begin position="874"/>
        <end position="896"/>
    </location>
</feature>
<evidence type="ECO:0000256" key="4">
    <source>
        <dbReference type="ARBA" id="ARBA00022692"/>
    </source>
</evidence>
<feature type="transmembrane region" description="Helical" evidence="13">
    <location>
        <begin position="101"/>
        <end position="123"/>
    </location>
</feature>
<feature type="transmembrane region" description="Helical" evidence="13">
    <location>
        <begin position="175"/>
        <end position="194"/>
    </location>
</feature>
<dbReference type="GO" id="GO:0015421">
    <property type="term" value="F:ABC-type oligopeptide transporter activity"/>
    <property type="evidence" value="ECO:0007669"/>
    <property type="project" value="TreeGrafter"/>
</dbReference>
<feature type="domain" description="ABC transmembrane type-1" evidence="15">
    <location>
        <begin position="54"/>
        <end position="342"/>
    </location>
</feature>
<dbReference type="PANTHER" id="PTHR43394">
    <property type="entry name" value="ATP-DEPENDENT PERMEASE MDL1, MITOCHONDRIAL"/>
    <property type="match status" value="1"/>
</dbReference>
<dbReference type="InterPro" id="IPR017871">
    <property type="entry name" value="ABC_transporter-like_CS"/>
</dbReference>
<organism evidence="16 17">
    <name type="scientific">Papaver somniferum</name>
    <name type="common">Opium poppy</name>
    <dbReference type="NCBI Taxonomy" id="3469"/>
    <lineage>
        <taxon>Eukaryota</taxon>
        <taxon>Viridiplantae</taxon>
        <taxon>Streptophyta</taxon>
        <taxon>Embryophyta</taxon>
        <taxon>Tracheophyta</taxon>
        <taxon>Spermatophyta</taxon>
        <taxon>Magnoliopsida</taxon>
        <taxon>Ranunculales</taxon>
        <taxon>Papaveraceae</taxon>
        <taxon>Papaveroideae</taxon>
        <taxon>Papaver</taxon>
    </lineage>
</organism>
<evidence type="ECO:0000256" key="12">
    <source>
        <dbReference type="SAM" id="MobiDB-lite"/>
    </source>
</evidence>
<evidence type="ECO:0000256" key="9">
    <source>
        <dbReference type="ARBA" id="ARBA00023136"/>
    </source>
</evidence>
<dbReference type="PROSITE" id="PS00211">
    <property type="entry name" value="ABC_TRANSPORTER_1"/>
    <property type="match status" value="2"/>
</dbReference>
<evidence type="ECO:0000256" key="6">
    <source>
        <dbReference type="ARBA" id="ARBA00022741"/>
    </source>
</evidence>
<feature type="transmembrane region" description="Helical" evidence="13">
    <location>
        <begin position="692"/>
        <end position="716"/>
    </location>
</feature>
<sequence length="1230" mass="135161">MAPTPEQPMHTQQEDDDDNTDEMHEMKRMKSAIKPLPFHKLLSYADPLDWTLMALGTLGSVVHGSAQPIGYLLLGKALNAFGDNIDDTDAMVTALYKVIPFVWYMAIATFPAGILEIGCWMYASERQLARLRLVYFRAVLSQEIASFDTDLTTGKIIAGMTNHMSIIQDAIGEKLGHFLSCFATFFVGILIAFISCWQVALLTLLVVPTIFIIGATYTKKMNAISTVKLIYLSEATSMVEQTISQIKTVFAFVGETSAIKTFTACMENQFKLSKREAFVKGVGMGMLQAVTFCSWALMVWIGAIVVSSKKAKGGDTIAAVMSILFGAISLTYAAPDMQVFNQAKAAGSEVLKVIDKKPTISSEAKGKTLTKIKGDIEICDVFFSYPSRNDKLILQGFSLKIPAGKVVALVGSSGCGKSTIISLVQRFYDPLKGEIFIDDHNIKNLALKSLRRNIGVVSQEPSLFAGTIKDNLKMGNMIATDDQIEEVSEIANIHDFISELPKQYSTEVGERGVQLSGGQKQRIAIARAILKDPPILLLDEATSALDSESEKLVQDALEKAMQGRTVILIAHRMSTIINADIIAVVDNGRVAETGTHDELLTTSKFYYNLFNMQSLSPTAYGSRCCVHQECSPSHNQFISKKNYVSIDITKTVIGSVAAALSGISKPVFGFFIITIGVAYYKPDAKRKVGLYSMLFCLLGLLSLVTHILQHYFYGVVGETAMTNLRKALYSGILRNEIAWFEKPKTSAGALTSQIIHDTSTIKTIISDRMSVIVQCISSILIATTVSMYVDWRMGLVAWAVMPCHFIGGLVQAKSAKGFAGDSAAAHQELVALASESTTNIKTIASFTHEEHILEKAELSLENPLRMSRKQSITYGLIQGFSICLWNIAHAVALWYTTVLVERKQSSFENGIRSYQIFSLTVPSITELWMLIPNVIATIRVLKPVFQTLDRKTEIEPDTPAQTSNTKKIRGRIEFEKVSFSYPLRPQVTILQNFSLKVEQGLKIALVGPSGAGKSSVLALLLRFYDPREGRVLIDGTDIRDFNLRWLRSQIGLVQQEPLLFSSSLRENICYGNEGASESEIIEASVASKIHEFISTLPHGYDTLVGERGCQLSGGQKQRIAIARSLLKKPSILLLDEATSALDAETEQVVMSVFGSMQANQLSEIQSTTTQITVAHRLSTVKNADIIVVMEKGEIVEMGSHATLIATTEGIYSRLVHLQSLRSSLIHNPKK</sequence>
<dbReference type="FunFam" id="3.40.50.300:FF:000066">
    <property type="entry name" value="ABC transporter B family member 1"/>
    <property type="match status" value="1"/>
</dbReference>
<dbReference type="Gramene" id="RZC57371">
    <property type="protein sequence ID" value="RZC57371"/>
    <property type="gene ID" value="C5167_004677"/>
</dbReference>
<dbReference type="GO" id="GO:0016887">
    <property type="term" value="F:ATP hydrolysis activity"/>
    <property type="evidence" value="ECO:0007669"/>
    <property type="project" value="InterPro"/>
</dbReference>
<dbReference type="GO" id="GO:0005886">
    <property type="term" value="C:plasma membrane"/>
    <property type="evidence" value="ECO:0007669"/>
    <property type="project" value="UniProtKB-SubCell"/>
</dbReference>
<dbReference type="Pfam" id="PF00664">
    <property type="entry name" value="ABC_membrane"/>
    <property type="match status" value="2"/>
</dbReference>
<evidence type="ECO:0000256" key="8">
    <source>
        <dbReference type="ARBA" id="ARBA00022989"/>
    </source>
</evidence>
<feature type="transmembrane region" description="Helical" evidence="13">
    <location>
        <begin position="281"/>
        <end position="305"/>
    </location>
</feature>
<dbReference type="PANTHER" id="PTHR43394:SF11">
    <property type="entry name" value="ATP-BINDING CASSETTE TRANSPORTER"/>
    <property type="match status" value="1"/>
</dbReference>
<dbReference type="STRING" id="3469.A0A4Y7JBU4"/>
<evidence type="ECO:0000256" key="3">
    <source>
        <dbReference type="ARBA" id="ARBA00022448"/>
    </source>
</evidence>
<feature type="domain" description="ABC transmembrane type-1" evidence="15">
    <location>
        <begin position="652"/>
        <end position="936"/>
    </location>
</feature>
<evidence type="ECO:0000256" key="1">
    <source>
        <dbReference type="ARBA" id="ARBA00004651"/>
    </source>
</evidence>
<comment type="subunit">
    <text evidence="11">Interacts with 1-naphthylphthalamic acid (NPA).</text>
</comment>
<keyword evidence="10" id="KW-0325">Glycoprotein</keyword>
<dbReference type="GO" id="GO:0090374">
    <property type="term" value="P:oligopeptide export from mitochondrion"/>
    <property type="evidence" value="ECO:0007669"/>
    <property type="project" value="TreeGrafter"/>
</dbReference>
<dbReference type="SMART" id="SM00382">
    <property type="entry name" value="AAA"/>
    <property type="match status" value="2"/>
</dbReference>
<feature type="transmembrane region" description="Helical" evidence="13">
    <location>
        <begin position="771"/>
        <end position="789"/>
    </location>
</feature>
<dbReference type="InterPro" id="IPR039421">
    <property type="entry name" value="Type_1_exporter"/>
</dbReference>
<dbReference type="AlphaFoldDB" id="A0A4Y7JBU4"/>
<evidence type="ECO:0000259" key="15">
    <source>
        <dbReference type="PROSITE" id="PS50929"/>
    </source>
</evidence>
<dbReference type="EMBL" id="CM010718">
    <property type="protein sequence ID" value="RZC57371.1"/>
    <property type="molecule type" value="Genomic_DNA"/>
</dbReference>
<dbReference type="SUPFAM" id="SSF90123">
    <property type="entry name" value="ABC transporter transmembrane region"/>
    <property type="match status" value="2"/>
</dbReference>
<evidence type="ECO:0000256" key="13">
    <source>
        <dbReference type="SAM" id="Phobius"/>
    </source>
</evidence>
<dbReference type="Pfam" id="PF00005">
    <property type="entry name" value="ABC_tran"/>
    <property type="match status" value="2"/>
</dbReference>
<dbReference type="InterPro" id="IPR003439">
    <property type="entry name" value="ABC_transporter-like_ATP-bd"/>
</dbReference>
<dbReference type="CDD" id="cd18578">
    <property type="entry name" value="ABC_6TM_Pgp_ABCB1_D2_like"/>
    <property type="match status" value="1"/>
</dbReference>
<dbReference type="PROSITE" id="PS50893">
    <property type="entry name" value="ABC_TRANSPORTER_2"/>
    <property type="match status" value="2"/>
</dbReference>
<protein>
    <submittedName>
        <fullName evidence="16">Uncharacterized protein</fullName>
    </submittedName>
</protein>
<dbReference type="InterPro" id="IPR003593">
    <property type="entry name" value="AAA+_ATPase"/>
</dbReference>